<sequence length="189" mass="20630">MVRLRIVRKRIQQGPTSPFSIHFSCTESQPSRVNGLRRHGLAPPNPASPARSYLLFAAKPQSPDLEPGGPSSFLQSQSLSPSEIDDNKIPDTDPKRVKNTTIFSSKVSSRVGKRNICNAPAQRVKGGLVFPGNSSFAGWPSDNLGFVTRFQLRSAAYSDLVDVKSARDPTSVVWKLGREDVDSDVVLVI</sequence>
<evidence type="ECO:0000256" key="1">
    <source>
        <dbReference type="SAM" id="MobiDB-lite"/>
    </source>
</evidence>
<accession>A0A4Y2HDL6</accession>
<evidence type="ECO:0000313" key="3">
    <source>
        <dbReference type="Proteomes" id="UP000499080"/>
    </source>
</evidence>
<reference evidence="2 3" key="1">
    <citation type="journal article" date="2019" name="Sci. Rep.">
        <title>Orb-weaving spider Araneus ventricosus genome elucidates the spidroin gene catalogue.</title>
        <authorList>
            <person name="Kono N."/>
            <person name="Nakamura H."/>
            <person name="Ohtoshi R."/>
            <person name="Moran D.A.P."/>
            <person name="Shinohara A."/>
            <person name="Yoshida Y."/>
            <person name="Fujiwara M."/>
            <person name="Mori M."/>
            <person name="Tomita M."/>
            <person name="Arakawa K."/>
        </authorList>
    </citation>
    <scope>NUCLEOTIDE SEQUENCE [LARGE SCALE GENOMIC DNA]</scope>
</reference>
<proteinExistence type="predicted"/>
<keyword evidence="3" id="KW-1185">Reference proteome</keyword>
<evidence type="ECO:0000313" key="2">
    <source>
        <dbReference type="EMBL" id="GBM63397.1"/>
    </source>
</evidence>
<feature type="compositionally biased region" description="Low complexity" evidence="1">
    <location>
        <begin position="68"/>
        <end position="82"/>
    </location>
</feature>
<comment type="caution">
    <text evidence="2">The sequence shown here is derived from an EMBL/GenBank/DDBJ whole genome shotgun (WGS) entry which is preliminary data.</text>
</comment>
<dbReference type="EMBL" id="BGPR01001866">
    <property type="protein sequence ID" value="GBM63397.1"/>
    <property type="molecule type" value="Genomic_DNA"/>
</dbReference>
<dbReference type="AlphaFoldDB" id="A0A4Y2HDL6"/>
<gene>
    <name evidence="2" type="ORF">AVEN_82252_1</name>
</gene>
<dbReference type="Proteomes" id="UP000499080">
    <property type="component" value="Unassembled WGS sequence"/>
</dbReference>
<feature type="compositionally biased region" description="Basic and acidic residues" evidence="1">
    <location>
        <begin position="85"/>
        <end position="96"/>
    </location>
</feature>
<protein>
    <submittedName>
        <fullName evidence="2">Uncharacterized protein</fullName>
    </submittedName>
</protein>
<name>A0A4Y2HDL6_ARAVE</name>
<organism evidence="2 3">
    <name type="scientific">Araneus ventricosus</name>
    <name type="common">Orbweaver spider</name>
    <name type="synonym">Epeira ventricosa</name>
    <dbReference type="NCBI Taxonomy" id="182803"/>
    <lineage>
        <taxon>Eukaryota</taxon>
        <taxon>Metazoa</taxon>
        <taxon>Ecdysozoa</taxon>
        <taxon>Arthropoda</taxon>
        <taxon>Chelicerata</taxon>
        <taxon>Arachnida</taxon>
        <taxon>Araneae</taxon>
        <taxon>Araneomorphae</taxon>
        <taxon>Entelegynae</taxon>
        <taxon>Araneoidea</taxon>
        <taxon>Araneidae</taxon>
        <taxon>Araneus</taxon>
    </lineage>
</organism>
<feature type="region of interest" description="Disordered" evidence="1">
    <location>
        <begin position="60"/>
        <end position="96"/>
    </location>
</feature>